<dbReference type="GO" id="GO:0016020">
    <property type="term" value="C:membrane"/>
    <property type="evidence" value="ECO:0007669"/>
    <property type="project" value="UniProtKB-SubCell"/>
</dbReference>
<protein>
    <recommendedName>
        <fullName evidence="7">TonB C-terminal domain-containing protein</fullName>
    </recommendedName>
</protein>
<reference evidence="8 9" key="1">
    <citation type="submission" date="2014-05" db="EMBL/GenBank/DDBJ databases">
        <title>Whole genome shotgun sequence of Rhizobium rhizogenes NBRC 13257.</title>
        <authorList>
            <person name="Katano-Makiyama Y."/>
            <person name="Hosoyama A."/>
            <person name="Hashimoto M."/>
            <person name="Hosoyama Y."/>
            <person name="Noguchi M."/>
            <person name="Tsuchikane K."/>
            <person name="Kimura A."/>
            <person name="Ohji S."/>
            <person name="Ichikawa N."/>
            <person name="Yamazoe A."/>
            <person name="Fujita N."/>
        </authorList>
    </citation>
    <scope>NUCLEOTIDE SEQUENCE [LARGE SCALE GENOMIC DNA]</scope>
    <source>
        <strain evidence="8 9">NBRC 13257</strain>
    </source>
</reference>
<dbReference type="SUPFAM" id="SSF74653">
    <property type="entry name" value="TolA/TonB C-terminal domain"/>
    <property type="match status" value="1"/>
</dbReference>
<evidence type="ECO:0000256" key="6">
    <source>
        <dbReference type="SAM" id="Phobius"/>
    </source>
</evidence>
<dbReference type="Pfam" id="PF13103">
    <property type="entry name" value="TonB_2"/>
    <property type="match status" value="1"/>
</dbReference>
<keyword evidence="3 6" id="KW-1133">Transmembrane helix</keyword>
<keyword evidence="2 6" id="KW-0812">Transmembrane</keyword>
<name>A0AA87Q9I5_RHIRH</name>
<dbReference type="EMBL" id="BAYX01000007">
    <property type="protein sequence ID" value="GAJ93847.1"/>
    <property type="molecule type" value="Genomic_DNA"/>
</dbReference>
<comment type="subcellular location">
    <subcellularLocation>
        <location evidence="1">Membrane</location>
        <topology evidence="1">Single-pass membrane protein</topology>
    </subcellularLocation>
</comment>
<dbReference type="Gene3D" id="3.30.1150.10">
    <property type="match status" value="1"/>
</dbReference>
<feature type="transmembrane region" description="Helical" evidence="6">
    <location>
        <begin position="95"/>
        <end position="119"/>
    </location>
</feature>
<comment type="caution">
    <text evidence="8">The sequence shown here is derived from an EMBL/GenBank/DDBJ whole genome shotgun (WGS) entry which is preliminary data.</text>
</comment>
<dbReference type="AlphaFoldDB" id="A0AA87Q9I5"/>
<accession>A0AA87Q9I5</accession>
<gene>
    <name evidence="8" type="ORF">RRH01S_07_00470</name>
</gene>
<dbReference type="RefSeq" id="WP_034517763.1">
    <property type="nucleotide sequence ID" value="NZ_BAYX01000007.1"/>
</dbReference>
<evidence type="ECO:0000256" key="3">
    <source>
        <dbReference type="ARBA" id="ARBA00022989"/>
    </source>
</evidence>
<keyword evidence="4 6" id="KW-0472">Membrane</keyword>
<feature type="region of interest" description="Disordered" evidence="5">
    <location>
        <begin position="145"/>
        <end position="181"/>
    </location>
</feature>
<dbReference type="Proteomes" id="UP000026941">
    <property type="component" value="Unassembled WGS sequence"/>
</dbReference>
<dbReference type="InterPro" id="IPR037682">
    <property type="entry name" value="TonB_C"/>
</dbReference>
<dbReference type="NCBIfam" id="TIGR01352">
    <property type="entry name" value="tonB_Cterm"/>
    <property type="match status" value="1"/>
</dbReference>
<dbReference type="InterPro" id="IPR006260">
    <property type="entry name" value="TonB/TolA_C"/>
</dbReference>
<evidence type="ECO:0000313" key="9">
    <source>
        <dbReference type="Proteomes" id="UP000026941"/>
    </source>
</evidence>
<feature type="compositionally biased region" description="Basic and acidic residues" evidence="5">
    <location>
        <begin position="246"/>
        <end position="256"/>
    </location>
</feature>
<evidence type="ECO:0000256" key="1">
    <source>
        <dbReference type="ARBA" id="ARBA00004167"/>
    </source>
</evidence>
<evidence type="ECO:0000313" key="8">
    <source>
        <dbReference type="EMBL" id="GAJ93847.1"/>
    </source>
</evidence>
<sequence>MARRSAQVSIDRRRSGDGLNDNYPSVLPGHELAGLDGLPHPPTAEAVSHYSRFTQIDSYPVHPTEPAPDASEPPVMDMLSAERTQKVAGAGKKSLAFAGLGSCFFHAMVIAALLVAIVATPEEAQEEAGDTVSVVMIGNSDMDQMAAGEESPQQPPEEVTAEAVQPETVQPTEIKPDEVQPAEPEAVQPAETEVQPTEMAEVVQPTEQPQVLATQAPAETTVVQPAETVQPVEPTPEVVTPLAKPVRQEKAKEVVKKPVPKIAKVRTGSNGESQQDSKRGSVEGTETSQSDTNSLSNARRTGSGSAAVANYPGKVQARIRRAVRLSSKYEKGITVRVRLTIGASGELASLSVARSSGIPELDEAVTDGVRRAAPFPPLPSEWGKPSWTFTQEVQVTGR</sequence>
<feature type="compositionally biased region" description="Polar residues" evidence="5">
    <location>
        <begin position="284"/>
        <end position="304"/>
    </location>
</feature>
<dbReference type="GO" id="GO:0055085">
    <property type="term" value="P:transmembrane transport"/>
    <property type="evidence" value="ECO:0007669"/>
    <property type="project" value="InterPro"/>
</dbReference>
<evidence type="ECO:0000256" key="5">
    <source>
        <dbReference type="SAM" id="MobiDB-lite"/>
    </source>
</evidence>
<evidence type="ECO:0000256" key="4">
    <source>
        <dbReference type="ARBA" id="ARBA00023136"/>
    </source>
</evidence>
<feature type="domain" description="TonB C-terminal" evidence="7">
    <location>
        <begin position="307"/>
        <end position="398"/>
    </location>
</feature>
<evidence type="ECO:0000259" key="7">
    <source>
        <dbReference type="PROSITE" id="PS52015"/>
    </source>
</evidence>
<organism evidence="8 9">
    <name type="scientific">Rhizobium rhizogenes NBRC 13257</name>
    <dbReference type="NCBI Taxonomy" id="1220581"/>
    <lineage>
        <taxon>Bacteria</taxon>
        <taxon>Pseudomonadati</taxon>
        <taxon>Pseudomonadota</taxon>
        <taxon>Alphaproteobacteria</taxon>
        <taxon>Hyphomicrobiales</taxon>
        <taxon>Rhizobiaceae</taxon>
        <taxon>Rhizobium/Agrobacterium group</taxon>
        <taxon>Rhizobium</taxon>
    </lineage>
</organism>
<proteinExistence type="predicted"/>
<dbReference type="GeneID" id="86849262"/>
<feature type="region of interest" description="Disordered" evidence="5">
    <location>
        <begin position="245"/>
        <end position="313"/>
    </location>
</feature>
<feature type="region of interest" description="Disordered" evidence="5">
    <location>
        <begin position="1"/>
        <end position="25"/>
    </location>
</feature>
<evidence type="ECO:0000256" key="2">
    <source>
        <dbReference type="ARBA" id="ARBA00022692"/>
    </source>
</evidence>
<dbReference type="PROSITE" id="PS52015">
    <property type="entry name" value="TONB_CTD"/>
    <property type="match status" value="1"/>
</dbReference>